<dbReference type="PANTHER" id="PTHR34357">
    <property type="entry name" value="F7A19.14 PROTEIN-RELATED"/>
    <property type="match status" value="1"/>
</dbReference>
<dbReference type="SMART" id="SM01227">
    <property type="entry name" value="GCK"/>
    <property type="match status" value="2"/>
</dbReference>
<comment type="caution">
    <text evidence="2">The sequence shown here is derived from an EMBL/GenBank/DDBJ whole genome shotgun (WGS) entry which is preliminary data.</text>
</comment>
<sequence length="212" mass="23632">MGTVESKPEENVNKEEESKDCGFCVFMKSGPCRYPYMAWDECVEEAEAKKENVVAKCSEVTKTLNECVTSHPEYYQKIFMAVDKASQDEDDGKAKAEAEKKVTGKGVKVEKEVTGKGVKESHAERFVKSGPCRYPFRALEHCVSDAESNKEDAAEKCQEVKSSLDKCVNSHPEYYKLVMGGDRIVESAVDEKLAKKAEMEKEVVEAMESNAA</sequence>
<name>A0A9Q0FRR5_9ROSI</name>
<feature type="domain" description="GCK" evidence="1">
    <location>
        <begin position="119"/>
        <end position="197"/>
    </location>
</feature>
<dbReference type="Proteomes" id="UP001141552">
    <property type="component" value="Unassembled WGS sequence"/>
</dbReference>
<evidence type="ECO:0000313" key="2">
    <source>
        <dbReference type="EMBL" id="KAJ4836584.1"/>
    </source>
</evidence>
<dbReference type="EMBL" id="JAKUCV010004070">
    <property type="protein sequence ID" value="KAJ4836584.1"/>
    <property type="molecule type" value="Genomic_DNA"/>
</dbReference>
<reference evidence="2" key="2">
    <citation type="journal article" date="2023" name="Plants (Basel)">
        <title>Annotation of the Turnera subulata (Passifloraceae) Draft Genome Reveals the S-Locus Evolved after the Divergence of Turneroideae from Passifloroideae in a Stepwise Manner.</title>
        <authorList>
            <person name="Henning P.M."/>
            <person name="Roalson E.H."/>
            <person name="Mir W."/>
            <person name="McCubbin A.G."/>
            <person name="Shore J.S."/>
        </authorList>
    </citation>
    <scope>NUCLEOTIDE SEQUENCE</scope>
    <source>
        <strain evidence="2">F60SS</strain>
    </source>
</reference>
<keyword evidence="3" id="KW-1185">Reference proteome</keyword>
<dbReference type="PROSITE" id="PS51808">
    <property type="entry name" value="CHCH"/>
    <property type="match status" value="2"/>
</dbReference>
<dbReference type="AlphaFoldDB" id="A0A9Q0FRR5"/>
<organism evidence="2 3">
    <name type="scientific">Turnera subulata</name>
    <dbReference type="NCBI Taxonomy" id="218843"/>
    <lineage>
        <taxon>Eukaryota</taxon>
        <taxon>Viridiplantae</taxon>
        <taxon>Streptophyta</taxon>
        <taxon>Embryophyta</taxon>
        <taxon>Tracheophyta</taxon>
        <taxon>Spermatophyta</taxon>
        <taxon>Magnoliopsida</taxon>
        <taxon>eudicotyledons</taxon>
        <taxon>Gunneridae</taxon>
        <taxon>Pentapetalae</taxon>
        <taxon>rosids</taxon>
        <taxon>fabids</taxon>
        <taxon>Malpighiales</taxon>
        <taxon>Passifloraceae</taxon>
        <taxon>Turnera</taxon>
    </lineage>
</organism>
<evidence type="ECO:0000259" key="1">
    <source>
        <dbReference type="SMART" id="SM01227"/>
    </source>
</evidence>
<accession>A0A9Q0FRR5</accession>
<dbReference type="PANTHER" id="PTHR34357:SF4">
    <property type="entry name" value="GCK DOMAIN-CONTAINING PROTEIN"/>
    <property type="match status" value="1"/>
</dbReference>
<dbReference type="InterPro" id="IPR012891">
    <property type="entry name" value="GCK_dom"/>
</dbReference>
<gene>
    <name evidence="2" type="ORF">Tsubulata_034369</name>
</gene>
<feature type="domain" description="GCK" evidence="1">
    <location>
        <begin position="19"/>
        <end position="100"/>
    </location>
</feature>
<protein>
    <recommendedName>
        <fullName evidence="1">GCK domain-containing protein</fullName>
    </recommendedName>
</protein>
<evidence type="ECO:0000313" key="3">
    <source>
        <dbReference type="Proteomes" id="UP001141552"/>
    </source>
</evidence>
<dbReference type="OrthoDB" id="2148418at2759"/>
<dbReference type="Pfam" id="PF07802">
    <property type="entry name" value="GCK"/>
    <property type="match status" value="2"/>
</dbReference>
<dbReference type="Gene3D" id="1.10.287.2900">
    <property type="match status" value="2"/>
</dbReference>
<proteinExistence type="predicted"/>
<reference evidence="2" key="1">
    <citation type="submission" date="2022-02" db="EMBL/GenBank/DDBJ databases">
        <authorList>
            <person name="Henning P.M."/>
            <person name="McCubbin A.G."/>
            <person name="Shore J.S."/>
        </authorList>
    </citation>
    <scope>NUCLEOTIDE SEQUENCE</scope>
    <source>
        <strain evidence="2">F60SS</strain>
        <tissue evidence="2">Leaves</tissue>
    </source>
</reference>